<dbReference type="PANTHER" id="PTHR42836">
    <property type="entry name" value="7-CARBOXY-7-DEAZAGUANINE SYNTHASE"/>
    <property type="match status" value="1"/>
</dbReference>
<evidence type="ECO:0000256" key="5">
    <source>
        <dbReference type="ARBA" id="ARBA00023014"/>
    </source>
</evidence>
<name>A0A4Q2KBX4_9FIRM</name>
<evidence type="ECO:0000313" key="7">
    <source>
        <dbReference type="EMBL" id="RXZ61370.1"/>
    </source>
</evidence>
<dbReference type="GO" id="GO:0003824">
    <property type="term" value="F:catalytic activity"/>
    <property type="evidence" value="ECO:0007669"/>
    <property type="project" value="InterPro"/>
</dbReference>
<dbReference type="GO" id="GO:0051539">
    <property type="term" value="F:4 iron, 4 sulfur cluster binding"/>
    <property type="evidence" value="ECO:0007669"/>
    <property type="project" value="UniProtKB-KW"/>
</dbReference>
<dbReference type="InterPro" id="IPR023821">
    <property type="entry name" value="rSAM_TatD-assoc"/>
</dbReference>
<dbReference type="Pfam" id="PF04055">
    <property type="entry name" value="Radical_SAM"/>
    <property type="match status" value="1"/>
</dbReference>
<reference evidence="7 8" key="1">
    <citation type="journal article" date="2019" name="Gut">
        <title>Antibiotics-induced monodominance of a novel gut bacterial order.</title>
        <authorList>
            <person name="Hildebrand F."/>
            <person name="Moitinho-Silva L."/>
            <person name="Blasche S."/>
            <person name="Jahn M.T."/>
            <person name="Gossmann T.I."/>
            <person name="Heuerta-Cepas J."/>
            <person name="Hercog R."/>
            <person name="Luetge M."/>
            <person name="Bahram M."/>
            <person name="Pryszlak A."/>
            <person name="Alves R.J."/>
            <person name="Waszak S.M."/>
            <person name="Zhu A."/>
            <person name="Ye L."/>
            <person name="Costea P.I."/>
            <person name="Aalvink S."/>
            <person name="Belzer C."/>
            <person name="Forslund S.K."/>
            <person name="Sunagawa S."/>
            <person name="Hentschel U."/>
            <person name="Merten C."/>
            <person name="Patil K.R."/>
            <person name="Benes V."/>
            <person name="Bork P."/>
        </authorList>
    </citation>
    <scope>NUCLEOTIDE SEQUENCE [LARGE SCALE GENOMIC DNA]</scope>
    <source>
        <strain evidence="7 8">HDS1380</strain>
    </source>
</reference>
<dbReference type="NCBIfam" id="TIGR04038">
    <property type="entry name" value="tatD_link_rSAM"/>
    <property type="match status" value="1"/>
</dbReference>
<evidence type="ECO:0000313" key="8">
    <source>
        <dbReference type="Proteomes" id="UP000291269"/>
    </source>
</evidence>
<keyword evidence="2" id="KW-0949">S-adenosyl-L-methionine</keyword>
<dbReference type="SFLD" id="SFLDG01111">
    <property type="entry name" value="Uncharacterised_Radical_SAM_Su"/>
    <property type="match status" value="1"/>
</dbReference>
<dbReference type="InterPro" id="IPR007197">
    <property type="entry name" value="rSAM"/>
</dbReference>
<dbReference type="CDD" id="cd01335">
    <property type="entry name" value="Radical_SAM"/>
    <property type="match status" value="1"/>
</dbReference>
<comment type="caution">
    <text evidence="7">The sequence shown here is derived from an EMBL/GenBank/DDBJ whole genome shotgun (WGS) entry which is preliminary data.</text>
</comment>
<evidence type="ECO:0000256" key="2">
    <source>
        <dbReference type="ARBA" id="ARBA00022691"/>
    </source>
</evidence>
<keyword evidence="3" id="KW-0479">Metal-binding</keyword>
<keyword evidence="8" id="KW-1185">Reference proteome</keyword>
<protein>
    <submittedName>
        <fullName evidence="7">Radical SAM protein</fullName>
    </submittedName>
</protein>
<evidence type="ECO:0000259" key="6">
    <source>
        <dbReference type="PROSITE" id="PS51918"/>
    </source>
</evidence>
<accession>A0A4Q2KBX4</accession>
<proteinExistence type="predicted"/>
<dbReference type="OrthoDB" id="6258756at2"/>
<dbReference type="InterPro" id="IPR013785">
    <property type="entry name" value="Aldolase_TIM"/>
</dbReference>
<evidence type="ECO:0000256" key="3">
    <source>
        <dbReference type="ARBA" id="ARBA00022723"/>
    </source>
</evidence>
<evidence type="ECO:0000256" key="4">
    <source>
        <dbReference type="ARBA" id="ARBA00023004"/>
    </source>
</evidence>
<organism evidence="7 8">
    <name type="scientific">Candidatus Borkfalkia ceftriaxoniphila</name>
    <dbReference type="NCBI Taxonomy" id="2508949"/>
    <lineage>
        <taxon>Bacteria</taxon>
        <taxon>Bacillati</taxon>
        <taxon>Bacillota</taxon>
        <taxon>Clostridia</taxon>
        <taxon>Christensenellales</taxon>
        <taxon>Christensenellaceae</taxon>
        <taxon>Candidatus Borkfalkia</taxon>
    </lineage>
</organism>
<dbReference type="PROSITE" id="PS51918">
    <property type="entry name" value="RADICAL_SAM"/>
    <property type="match status" value="1"/>
</dbReference>
<dbReference type="GO" id="GO:0046872">
    <property type="term" value="F:metal ion binding"/>
    <property type="evidence" value="ECO:0007669"/>
    <property type="project" value="UniProtKB-KW"/>
</dbReference>
<keyword evidence="5" id="KW-0411">Iron-sulfur</keyword>
<dbReference type="EMBL" id="SDOZ01000002">
    <property type="protein sequence ID" value="RXZ61370.1"/>
    <property type="molecule type" value="Genomic_DNA"/>
</dbReference>
<dbReference type="SUPFAM" id="SSF102114">
    <property type="entry name" value="Radical SAM enzymes"/>
    <property type="match status" value="1"/>
</dbReference>
<dbReference type="SFLD" id="SFLDS00029">
    <property type="entry name" value="Radical_SAM"/>
    <property type="match status" value="1"/>
</dbReference>
<sequence length="198" mass="22091">MNTYTYELDGNLYVNLTNKCTNDCAFCVRNEKASYYGYKLWLDKEPTAEEVIAQIPDVKKYREIVFCGFGEPTIRLAELLRVADYVKGRGGVTRLNTNGQGNLIHKCDITAQLAGKVDKINVSLNEADEDSYETLCKPAFGKAAFGALQDFARGCKKNGIDVWFSVVDCIGEEKIAKCRMIAESCGVPLRVREMITDS</sequence>
<keyword evidence="1" id="KW-0004">4Fe-4S</keyword>
<dbReference type="Gene3D" id="3.20.20.70">
    <property type="entry name" value="Aldolase class I"/>
    <property type="match status" value="1"/>
</dbReference>
<dbReference type="Proteomes" id="UP000291269">
    <property type="component" value="Unassembled WGS sequence"/>
</dbReference>
<dbReference type="PANTHER" id="PTHR42836:SF1">
    <property type="entry name" value="7-CARBOXY-7-DEAZAGUANINE SYNTHASE"/>
    <property type="match status" value="1"/>
</dbReference>
<keyword evidence="4" id="KW-0408">Iron</keyword>
<dbReference type="AlphaFoldDB" id="A0A4Q2KBX4"/>
<evidence type="ECO:0000256" key="1">
    <source>
        <dbReference type="ARBA" id="ARBA00022485"/>
    </source>
</evidence>
<feature type="domain" description="Radical SAM core" evidence="6">
    <location>
        <begin position="6"/>
        <end position="198"/>
    </location>
</feature>
<dbReference type="RefSeq" id="WP_129223994.1">
    <property type="nucleotide sequence ID" value="NZ_SDOZ01000002.1"/>
</dbReference>
<dbReference type="InterPro" id="IPR058240">
    <property type="entry name" value="rSAM_sf"/>
</dbReference>
<gene>
    <name evidence="7" type="ORF">ESZ91_02985</name>
</gene>